<evidence type="ECO:0000313" key="18">
    <source>
        <dbReference type="RefSeq" id="XP_022300298.1"/>
    </source>
</evidence>
<dbReference type="PROSITE" id="PS50026">
    <property type="entry name" value="EGF_3"/>
    <property type="match status" value="7"/>
</dbReference>
<dbReference type="InterPro" id="IPR000152">
    <property type="entry name" value="EGF-type_Asp/Asn_hydroxyl_site"/>
</dbReference>
<keyword evidence="17" id="KW-1185">Reference proteome</keyword>
<evidence type="ECO:0000259" key="15">
    <source>
        <dbReference type="PROSITE" id="PS50026"/>
    </source>
</evidence>
<dbReference type="PROSITE" id="PS01186">
    <property type="entry name" value="EGF_2"/>
    <property type="match status" value="11"/>
</dbReference>
<dbReference type="InterPro" id="IPR024731">
    <property type="entry name" value="NELL2-like_EGF"/>
</dbReference>
<dbReference type="SMART" id="SM00539">
    <property type="entry name" value="NIDO"/>
    <property type="match status" value="1"/>
</dbReference>
<gene>
    <name evidence="18" type="primary">LOC111108603</name>
</gene>
<feature type="domain" description="EGF-like" evidence="15">
    <location>
        <begin position="1769"/>
        <end position="1809"/>
    </location>
</feature>
<comment type="subcellular location">
    <subcellularLocation>
        <location evidence="1">Membrane</location>
    </subcellularLocation>
    <subcellularLocation>
        <location evidence="2">Secreted</location>
        <location evidence="2">Extracellular space</location>
        <location evidence="2">Extracellular matrix</location>
    </subcellularLocation>
</comment>
<evidence type="ECO:0000256" key="5">
    <source>
        <dbReference type="ARBA" id="ARBA00022530"/>
    </source>
</evidence>
<dbReference type="Pfam" id="PF07645">
    <property type="entry name" value="EGF_CA"/>
    <property type="match status" value="10"/>
</dbReference>
<dbReference type="PROSITE" id="PS01187">
    <property type="entry name" value="EGF_CA"/>
    <property type="match status" value="4"/>
</dbReference>
<keyword evidence="6 13" id="KW-0245">EGF-like domain</keyword>
<keyword evidence="8" id="KW-0677">Repeat</keyword>
<evidence type="ECO:0000256" key="12">
    <source>
        <dbReference type="ARBA" id="ARBA00023180"/>
    </source>
</evidence>
<dbReference type="PROSITE" id="PS00022">
    <property type="entry name" value="EGF_1"/>
    <property type="match status" value="1"/>
</dbReference>
<evidence type="ECO:0000256" key="4">
    <source>
        <dbReference type="ARBA" id="ARBA00022525"/>
    </source>
</evidence>
<reference evidence="18" key="2">
    <citation type="submission" date="2025-08" db="UniProtKB">
        <authorList>
            <consortium name="RefSeq"/>
        </authorList>
    </citation>
    <scope>IDENTIFICATION</scope>
    <source>
        <tissue evidence="18">Whole sample</tissue>
    </source>
</reference>
<dbReference type="SMART" id="SM00179">
    <property type="entry name" value="EGF_CA"/>
    <property type="match status" value="13"/>
</dbReference>
<dbReference type="GO" id="GO:0071944">
    <property type="term" value="C:cell periphery"/>
    <property type="evidence" value="ECO:0007669"/>
    <property type="project" value="UniProtKB-ARBA"/>
</dbReference>
<dbReference type="KEGG" id="cvn:111108603"/>
<proteinExistence type="inferred from homology"/>
<feature type="domain" description="EGF-like" evidence="15">
    <location>
        <begin position="1566"/>
        <end position="1605"/>
    </location>
</feature>
<feature type="domain" description="EGF-like" evidence="15">
    <location>
        <begin position="1393"/>
        <end position="1433"/>
    </location>
</feature>
<accession>A0A8B8BAU7</accession>
<keyword evidence="14" id="KW-1133">Transmembrane helix</keyword>
<protein>
    <submittedName>
        <fullName evidence="18">Uncharacterized protein LOC111108603</fullName>
    </submittedName>
</protein>
<dbReference type="GO" id="GO:0016020">
    <property type="term" value="C:membrane"/>
    <property type="evidence" value="ECO:0007669"/>
    <property type="project" value="UniProtKB-SubCell"/>
</dbReference>
<dbReference type="InterPro" id="IPR003886">
    <property type="entry name" value="NIDO_dom"/>
</dbReference>
<keyword evidence="10 14" id="KW-0472">Membrane</keyword>
<dbReference type="InterPro" id="IPR036116">
    <property type="entry name" value="FN3_sf"/>
</dbReference>
<feature type="domain" description="EGF-like" evidence="15">
    <location>
        <begin position="1182"/>
        <end position="1224"/>
    </location>
</feature>
<comment type="caution">
    <text evidence="13">Lacks conserved residue(s) required for the propagation of feature annotation.</text>
</comment>
<evidence type="ECO:0000256" key="2">
    <source>
        <dbReference type="ARBA" id="ARBA00004498"/>
    </source>
</evidence>
<evidence type="ECO:0000259" key="16">
    <source>
        <dbReference type="PROSITE" id="PS51233"/>
    </source>
</evidence>
<keyword evidence="11 13" id="KW-1015">Disulfide bond</keyword>
<feature type="transmembrane region" description="Helical" evidence="14">
    <location>
        <begin position="2068"/>
        <end position="2091"/>
    </location>
</feature>
<evidence type="ECO:0000313" key="17">
    <source>
        <dbReference type="Proteomes" id="UP000694844"/>
    </source>
</evidence>
<evidence type="ECO:0000256" key="1">
    <source>
        <dbReference type="ARBA" id="ARBA00004370"/>
    </source>
</evidence>
<dbReference type="InterPro" id="IPR026823">
    <property type="entry name" value="cEGF"/>
</dbReference>
<dbReference type="SUPFAM" id="SSF49265">
    <property type="entry name" value="Fibronectin type III"/>
    <property type="match status" value="1"/>
</dbReference>
<comment type="similarity">
    <text evidence="3">Belongs to the fibulin family.</text>
</comment>
<name>A0A8B8BAU7_CRAVI</name>
<dbReference type="InterPro" id="IPR018097">
    <property type="entry name" value="EGF_Ca-bd_CS"/>
</dbReference>
<evidence type="ECO:0000256" key="14">
    <source>
        <dbReference type="SAM" id="Phobius"/>
    </source>
</evidence>
<dbReference type="FunFam" id="2.10.25.10:FF:000005">
    <property type="entry name" value="Fibrillin 2"/>
    <property type="match status" value="1"/>
</dbReference>
<evidence type="ECO:0000256" key="7">
    <source>
        <dbReference type="ARBA" id="ARBA00022729"/>
    </source>
</evidence>
<dbReference type="Pfam" id="PF12947">
    <property type="entry name" value="EGF_3"/>
    <property type="match status" value="1"/>
</dbReference>
<organism evidence="17 18">
    <name type="scientific">Crassostrea virginica</name>
    <name type="common">Eastern oyster</name>
    <dbReference type="NCBI Taxonomy" id="6565"/>
    <lineage>
        <taxon>Eukaryota</taxon>
        <taxon>Metazoa</taxon>
        <taxon>Spiralia</taxon>
        <taxon>Lophotrochozoa</taxon>
        <taxon>Mollusca</taxon>
        <taxon>Bivalvia</taxon>
        <taxon>Autobranchia</taxon>
        <taxon>Pteriomorphia</taxon>
        <taxon>Ostreida</taxon>
        <taxon>Ostreoidea</taxon>
        <taxon>Ostreidae</taxon>
        <taxon>Crassostrea</taxon>
    </lineage>
</organism>
<dbReference type="InterPro" id="IPR001846">
    <property type="entry name" value="VWF_type-D"/>
</dbReference>
<dbReference type="InterPro" id="IPR009030">
    <property type="entry name" value="Growth_fac_rcpt_cys_sf"/>
</dbReference>
<dbReference type="SUPFAM" id="SSF57196">
    <property type="entry name" value="EGF/Laminin"/>
    <property type="match status" value="2"/>
</dbReference>
<keyword evidence="9" id="KW-0106">Calcium</keyword>
<evidence type="ECO:0000256" key="6">
    <source>
        <dbReference type="ARBA" id="ARBA00022536"/>
    </source>
</evidence>
<feature type="disulfide bond" evidence="13">
    <location>
        <begin position="1570"/>
        <end position="1580"/>
    </location>
</feature>
<dbReference type="GeneID" id="111108603"/>
<dbReference type="OrthoDB" id="5966313at2759"/>
<dbReference type="PANTHER" id="PTHR24050:SF27">
    <property type="entry name" value="FIBRILLIN-1"/>
    <property type="match status" value="1"/>
</dbReference>
<reference evidence="17" key="1">
    <citation type="submission" date="2024-06" db="UniProtKB">
        <authorList>
            <consortium name="RefSeq"/>
        </authorList>
    </citation>
    <scope>NUCLEOTIDE SEQUENCE [LARGE SCALE GENOMIC DNA]</scope>
</reference>
<feature type="domain" description="EGF-like" evidence="15">
    <location>
        <begin position="1477"/>
        <end position="1517"/>
    </location>
</feature>
<dbReference type="Pfam" id="PF12662">
    <property type="entry name" value="cEGF"/>
    <property type="match status" value="1"/>
</dbReference>
<dbReference type="RefSeq" id="XP_022300298.1">
    <property type="nucleotide sequence ID" value="XM_022444590.1"/>
</dbReference>
<dbReference type="InterPro" id="IPR049883">
    <property type="entry name" value="NOTCH1_EGF-like"/>
</dbReference>
<dbReference type="InterPro" id="IPR000742">
    <property type="entry name" value="EGF"/>
</dbReference>
<evidence type="ECO:0000256" key="3">
    <source>
        <dbReference type="ARBA" id="ARBA00006127"/>
    </source>
</evidence>
<feature type="domain" description="VWFD" evidence="16">
    <location>
        <begin position="728"/>
        <end position="930"/>
    </location>
</feature>
<evidence type="ECO:0000256" key="9">
    <source>
        <dbReference type="ARBA" id="ARBA00022837"/>
    </source>
</evidence>
<dbReference type="GO" id="GO:0005509">
    <property type="term" value="F:calcium ion binding"/>
    <property type="evidence" value="ECO:0007669"/>
    <property type="project" value="InterPro"/>
</dbReference>
<evidence type="ECO:0000256" key="8">
    <source>
        <dbReference type="ARBA" id="ARBA00022737"/>
    </source>
</evidence>
<sequence length="2133" mass="238067">MFYGERDRDLLYFKPYSEPFPPEALNRSRCNFHPENIHLHWDLPLMNTSFGKFRVDISGNIQYTATNYIDWSQRLEPGKKHKVVIVTISWKKFDYEKHSTLRQEEITTLRTPKVTLPSDSFYFVPYLSHMNVNASVQLKPEFPPILEVKWQKIRGLTAEDINITSYSRYNGSTVDKKSPRLFIDPVTFDDDFRDGIAYRCLARNSEGWGTSYNRSIWVIGSFKYYESCNETRECLWGSGMVCLSGKCLCTSRQYLRDSKCYPRSNLEARTQILESFACGDKAGFKLKWRPPTRDADLVKGYEVKWREQSISYDRRFGEEFVGLDTEFTTPCSLKLQPGRLYWTTVRTIVGLRHPKEAIFVEETAHFIILDPLQPGSIIRSLSNFSADGMLLKWEKSSTSFVNRYRVKVGDETRYTTGYLPEILWSSLLMPLTVYKVSITAISFGYTTNYPTYGSKESPPSVNSVQTSDSKYSGKVFLPYGNGDYILPTGHKISKIIKAPITVYVGDGSIEGFKSVVVGSNGILGLGEQFNSPNILEMDSPNLKDRRILCPFWTELKPDENFGAIYYNAYSRVPSPDEKDIMFLEQAEVIIKRRFKDFGGFRVNWLVKVTWENMTVLGMEKERKITFQTYLITDGENTFAVYNYVDIDLKGKKNKPVSIGYRYNDIIERNSFSNQQNVFQMTVMPGNTDQHEYSTYDFKPKGFCCRSNHCDVFYQVRPIPACYWRSPFAPAGTFGDPHIRTLDGKLYTFNGYGEYTMIKINTSTMYFELQSRTILATSQDGVTTNATVFSAFAAKDQTGSSIQIEMSQDKKSMTIYANGKDLTKQFEDSNYTVLTSDISIRWDSGKISALFLKPLITVKVSLGNRLLVCETLVNKKFKGLASGLMGNFDDIKTNDFMLPNGTELDENSTRTERETFHNFGQQWSVDEQSIFHYDDGMSFRDFSHPEFVPFFSDEVCEDRLNDAKANCGTNPSPSCVSDFLATGDINLASSSGEAEETSTMNVKVLENETPQISGNVTINAEINKMVELQFNITDDGKSEPKYIILKRPRNFLFDNKTGIARWTPTNDTYAEISLLAEDDMGVQSPVFQVSINLCSGCNGHGSCDYDNVLSSEINGFHKTACECDAGYFGNDCENETDACQENPCSLNRTCIDLSPKEEILLGRGYNCSACPRGYDEIDSSCIDIDECESAELNDCHASTETCENVEGGFICNCRSGYKKVESHCIDIDECLAGTSECEQRCHNSPGSFTCDCFMGFILSADRHSCNKSDHDPCKDYEKNCEYTCSNGTGSVQCTCPMGYSLSVNGISCKDINECELPTTSCEHGCINTKGSYNCTCRPGFFLNADKMSCTECQVPYYGQNCSEVCECGPGGSSCDPIHGCVCLSGWTGEKCDQDIDECFVNPFICGSHRICQNLEGTFSCTCGDGFLTVGEKCEDIDECNDLSLNDCPTSTSFCRNAYGNYSCECVAGFQMNNGTCEDINECELSVHGCSHMCINTDGDFNCACYYGFTLGNNRKSCEKVDDIDTCSQFPDLECSYACRQQGHNSTSGICFCESGQKLDSDGKTCVDIDECSDGNPCAHNCTNTNNGFECECAVGYKLQNDGVSCEECSGFFYGVDCETPCKCGRGAEACHHVTGCVCEKGLTDETCEVDVDECKSNPCIGDHETCLNTPGSYLCECTPGFNKPNAHCTDIDECKLSVSPVCQQNCLNTEGSYICACNDGYKLENEKECVDINECLDANCHDCENVPGSFKCLCRQGFDINSTTHMDCYNINECLDGTSSCAATAICTDSIGSYECRCSIGYRGDGHECTACEDFTFGEQCSQPCNCDQQHTVHCNSVSGMCSCKMGWEGIDCSKDVDECKEGTLTCDTEIQICVNTPGSAHCECRYGGSDLNKCIRPKPFSTPNESETKVKLEVKFAANSSRQEFLTETENIMVEYENSLNAFYQRGNISGFSYVKVLSIRYGSLIIDYEIIGNTNDSNDFKLELAQCMSQLMSGDTNTTVLYQLPLVLSITIKDKNGNPQSYVSPSASPCSVMKSFGASCPSGEKCLDSSAGRAVCTKDSDSDISTFLIIIGVTVPFFIIVIVVMTVWICHHKNANRVQEIDIKNDPFFVKMKDQKEYQGQVLIGNKKKTGA</sequence>
<keyword evidence="4" id="KW-0964">Secreted</keyword>
<dbReference type="InterPro" id="IPR052235">
    <property type="entry name" value="Nephronectin_domain"/>
</dbReference>
<dbReference type="CDD" id="cd00054">
    <property type="entry name" value="EGF_CA"/>
    <property type="match status" value="7"/>
</dbReference>
<dbReference type="PANTHER" id="PTHR24050">
    <property type="entry name" value="PA14 DOMAIN-CONTAINING PROTEIN"/>
    <property type="match status" value="1"/>
</dbReference>
<keyword evidence="14" id="KW-0812">Transmembrane</keyword>
<dbReference type="InterPro" id="IPR001881">
    <property type="entry name" value="EGF-like_Ca-bd_dom"/>
</dbReference>
<dbReference type="SUPFAM" id="SSF57184">
    <property type="entry name" value="Growth factor receptor domain"/>
    <property type="match status" value="4"/>
</dbReference>
<dbReference type="FunFam" id="2.10.25.10:FF:000038">
    <property type="entry name" value="Fibrillin 2"/>
    <property type="match status" value="1"/>
</dbReference>
<evidence type="ECO:0000256" key="10">
    <source>
        <dbReference type="ARBA" id="ARBA00023136"/>
    </source>
</evidence>
<dbReference type="Gene3D" id="2.10.25.10">
    <property type="entry name" value="Laminin"/>
    <property type="match status" value="15"/>
</dbReference>
<dbReference type="GO" id="GO:0007160">
    <property type="term" value="P:cell-matrix adhesion"/>
    <property type="evidence" value="ECO:0007669"/>
    <property type="project" value="InterPro"/>
</dbReference>
<evidence type="ECO:0000256" key="11">
    <source>
        <dbReference type="ARBA" id="ARBA00023157"/>
    </source>
</evidence>
<keyword evidence="5" id="KW-0272">Extracellular matrix</keyword>
<keyword evidence="12" id="KW-0325">Glycoprotein</keyword>
<dbReference type="PROSITE" id="PS00010">
    <property type="entry name" value="ASX_HYDROXYL"/>
    <property type="match status" value="10"/>
</dbReference>
<dbReference type="SMART" id="SM00216">
    <property type="entry name" value="VWD"/>
    <property type="match status" value="1"/>
</dbReference>
<evidence type="ECO:0000256" key="13">
    <source>
        <dbReference type="PROSITE-ProRule" id="PRU00076"/>
    </source>
</evidence>
<dbReference type="Proteomes" id="UP000694844">
    <property type="component" value="Chromosome 1"/>
</dbReference>
<feature type="domain" description="EGF-like" evidence="15">
    <location>
        <begin position="1434"/>
        <end position="1476"/>
    </location>
</feature>
<dbReference type="SMART" id="SM00181">
    <property type="entry name" value="EGF"/>
    <property type="match status" value="19"/>
</dbReference>
<dbReference type="PROSITE" id="PS51233">
    <property type="entry name" value="VWFD"/>
    <property type="match status" value="1"/>
</dbReference>
<dbReference type="FunFam" id="2.10.25.10:FF:000010">
    <property type="entry name" value="Pro-epidermal growth factor"/>
    <property type="match status" value="1"/>
</dbReference>
<feature type="domain" description="EGF-like" evidence="15">
    <location>
        <begin position="1649"/>
        <end position="1686"/>
    </location>
</feature>
<keyword evidence="7" id="KW-0732">Signal</keyword>
<dbReference type="Pfam" id="PF06119">
    <property type="entry name" value="NIDO"/>
    <property type="match status" value="1"/>
</dbReference>